<evidence type="ECO:0000256" key="8">
    <source>
        <dbReference type="ARBA" id="ARBA00035241"/>
    </source>
</evidence>
<dbReference type="InterPro" id="IPR023673">
    <property type="entry name" value="Ribosomal_uL1_CS"/>
</dbReference>
<dbReference type="HAMAP" id="MF_01318_B">
    <property type="entry name" value="Ribosomal_uL1_B"/>
    <property type="match status" value="1"/>
</dbReference>
<dbReference type="Gene3D" id="3.40.50.790">
    <property type="match status" value="1"/>
</dbReference>
<dbReference type="NCBIfam" id="TIGR01169">
    <property type="entry name" value="rplA_bact"/>
    <property type="match status" value="1"/>
</dbReference>
<evidence type="ECO:0000256" key="10">
    <source>
        <dbReference type="RuleBase" id="RU000659"/>
    </source>
</evidence>
<dbReference type="InterPro" id="IPR016095">
    <property type="entry name" value="Ribosomal_uL1_3-a/b-sand"/>
</dbReference>
<keyword evidence="4 9" id="KW-0810">Translation regulation</keyword>
<comment type="function">
    <text evidence="9">Binds directly to 23S rRNA. The L1 stalk is quite mobile in the ribosome, and is involved in E site tRNA release.</text>
</comment>
<comment type="function">
    <text evidence="9">Protein L1 is also a translational repressor protein, it controls the translation of the L11 operon by binding to its mRNA.</text>
</comment>
<dbReference type="GO" id="GO:0003735">
    <property type="term" value="F:structural constituent of ribosome"/>
    <property type="evidence" value="ECO:0007669"/>
    <property type="project" value="InterPro"/>
</dbReference>
<evidence type="ECO:0000256" key="4">
    <source>
        <dbReference type="ARBA" id="ARBA00022845"/>
    </source>
</evidence>
<dbReference type="PIRSF" id="PIRSF002155">
    <property type="entry name" value="Ribosomal_L1"/>
    <property type="match status" value="1"/>
</dbReference>
<dbReference type="Gene3D" id="3.30.190.20">
    <property type="match status" value="1"/>
</dbReference>
<evidence type="ECO:0000313" key="11">
    <source>
        <dbReference type="EMBL" id="OGL87236.1"/>
    </source>
</evidence>
<accession>A0A1F7V9N6</accession>
<dbReference type="InterPro" id="IPR028364">
    <property type="entry name" value="Ribosomal_uL1/biogenesis"/>
</dbReference>
<dbReference type="GO" id="GO:0006417">
    <property type="term" value="P:regulation of translation"/>
    <property type="evidence" value="ECO:0007669"/>
    <property type="project" value="UniProtKB-KW"/>
</dbReference>
<evidence type="ECO:0000256" key="2">
    <source>
        <dbReference type="ARBA" id="ARBA00022491"/>
    </source>
</evidence>
<dbReference type="Pfam" id="PF00687">
    <property type="entry name" value="Ribosomal_L1"/>
    <property type="match status" value="1"/>
</dbReference>
<dbReference type="GO" id="GO:0015934">
    <property type="term" value="C:large ribosomal subunit"/>
    <property type="evidence" value="ECO:0007669"/>
    <property type="project" value="InterPro"/>
</dbReference>
<comment type="similarity">
    <text evidence="1 9 10">Belongs to the universal ribosomal protein uL1 family.</text>
</comment>
<dbReference type="GO" id="GO:0006412">
    <property type="term" value="P:translation"/>
    <property type="evidence" value="ECO:0007669"/>
    <property type="project" value="UniProtKB-UniRule"/>
</dbReference>
<gene>
    <name evidence="9" type="primary">rplA</name>
    <name evidence="11" type="ORF">A3I40_02010</name>
</gene>
<sequence>MMKTGKRHTANKAKVAKKNYTPEEAIALLKQLKKAKFDESVELHVRLGIDPKQGEQQVRGTVSLPHGVGKSKRIAVFAEGEKELEAKQAGADIVGAKELIDKIRQTGAANFDIAIATPEMMKELAGIAKILGPKGLMPSPKNETVTPNIGRAVTEIKKGKIAFKNDDTGNIHQIIGKLSFGDQQIMENLNSFIEALRRAKPAASKGVYIRSATLTTTMGPGVPINLA</sequence>
<keyword evidence="5 9" id="KW-0694">RNA-binding</keyword>
<keyword evidence="7 9" id="KW-0687">Ribonucleoprotein</keyword>
<dbReference type="CDD" id="cd00403">
    <property type="entry name" value="Ribosomal_L1"/>
    <property type="match status" value="1"/>
</dbReference>
<dbReference type="STRING" id="1802407.A3I40_02010"/>
<dbReference type="SUPFAM" id="SSF56808">
    <property type="entry name" value="Ribosomal protein L1"/>
    <property type="match status" value="1"/>
</dbReference>
<name>A0A1F7V9N6_9BACT</name>
<proteinExistence type="inferred from homology"/>
<evidence type="ECO:0000256" key="6">
    <source>
        <dbReference type="ARBA" id="ARBA00022980"/>
    </source>
</evidence>
<evidence type="ECO:0000256" key="7">
    <source>
        <dbReference type="ARBA" id="ARBA00023274"/>
    </source>
</evidence>
<evidence type="ECO:0000313" key="12">
    <source>
        <dbReference type="Proteomes" id="UP000178723"/>
    </source>
</evidence>
<dbReference type="PANTHER" id="PTHR36427">
    <property type="entry name" value="54S RIBOSOMAL PROTEIN L1, MITOCHONDRIAL"/>
    <property type="match status" value="1"/>
</dbReference>
<evidence type="ECO:0000256" key="5">
    <source>
        <dbReference type="ARBA" id="ARBA00022884"/>
    </source>
</evidence>
<reference evidence="11 12" key="1">
    <citation type="journal article" date="2016" name="Nat. Commun.">
        <title>Thousands of microbial genomes shed light on interconnected biogeochemical processes in an aquifer system.</title>
        <authorList>
            <person name="Anantharaman K."/>
            <person name="Brown C.T."/>
            <person name="Hug L.A."/>
            <person name="Sharon I."/>
            <person name="Castelle C.J."/>
            <person name="Probst A.J."/>
            <person name="Thomas B.C."/>
            <person name="Singh A."/>
            <person name="Wilkins M.J."/>
            <person name="Karaoz U."/>
            <person name="Brodie E.L."/>
            <person name="Williams K.H."/>
            <person name="Hubbard S.S."/>
            <person name="Banfield J.F."/>
        </authorList>
    </citation>
    <scope>NUCLEOTIDE SEQUENCE [LARGE SCALE GENOMIC DNA]</scope>
</reference>
<comment type="caution">
    <text evidence="11">The sequence shown here is derived from an EMBL/GenBank/DDBJ whole genome shotgun (WGS) entry which is preliminary data.</text>
</comment>
<dbReference type="InterPro" id="IPR002143">
    <property type="entry name" value="Ribosomal_uL1"/>
</dbReference>
<dbReference type="PANTHER" id="PTHR36427:SF3">
    <property type="entry name" value="LARGE RIBOSOMAL SUBUNIT PROTEIN UL1M"/>
    <property type="match status" value="1"/>
</dbReference>
<dbReference type="GO" id="GO:0000049">
    <property type="term" value="F:tRNA binding"/>
    <property type="evidence" value="ECO:0007669"/>
    <property type="project" value="UniProtKB-KW"/>
</dbReference>
<keyword evidence="2 9" id="KW-0678">Repressor</keyword>
<protein>
    <recommendedName>
        <fullName evidence="8 9">Large ribosomal subunit protein uL1</fullName>
    </recommendedName>
</protein>
<dbReference type="InterPro" id="IPR005878">
    <property type="entry name" value="Ribosom_uL1_bac-type"/>
</dbReference>
<evidence type="ECO:0000256" key="1">
    <source>
        <dbReference type="ARBA" id="ARBA00010531"/>
    </source>
</evidence>
<dbReference type="GO" id="GO:0019843">
    <property type="term" value="F:rRNA binding"/>
    <property type="evidence" value="ECO:0007669"/>
    <property type="project" value="UniProtKB-UniRule"/>
</dbReference>
<organism evidence="11 12">
    <name type="scientific">Candidatus Uhrbacteria bacterium RIFCSPLOWO2_02_FULL_48_12</name>
    <dbReference type="NCBI Taxonomy" id="1802407"/>
    <lineage>
        <taxon>Bacteria</taxon>
        <taxon>Candidatus Uhriibacteriota</taxon>
    </lineage>
</organism>
<dbReference type="PROSITE" id="PS01199">
    <property type="entry name" value="RIBOSOMAL_L1"/>
    <property type="match status" value="1"/>
</dbReference>
<dbReference type="AlphaFoldDB" id="A0A1F7V9N6"/>
<dbReference type="Proteomes" id="UP000178723">
    <property type="component" value="Unassembled WGS sequence"/>
</dbReference>
<comment type="subunit">
    <text evidence="9">Part of the 50S ribosomal subunit.</text>
</comment>
<dbReference type="FunFam" id="3.40.50.790:FF:000001">
    <property type="entry name" value="50S ribosomal protein L1"/>
    <property type="match status" value="1"/>
</dbReference>
<keyword evidence="3 9" id="KW-0699">rRNA-binding</keyword>
<evidence type="ECO:0000256" key="9">
    <source>
        <dbReference type="HAMAP-Rule" id="MF_01318"/>
    </source>
</evidence>
<keyword evidence="6 9" id="KW-0689">Ribosomal protein</keyword>
<keyword evidence="9" id="KW-0820">tRNA-binding</keyword>
<dbReference type="EMBL" id="MGEP01000029">
    <property type="protein sequence ID" value="OGL87236.1"/>
    <property type="molecule type" value="Genomic_DNA"/>
</dbReference>
<evidence type="ECO:0000256" key="3">
    <source>
        <dbReference type="ARBA" id="ARBA00022730"/>
    </source>
</evidence>
<dbReference type="InterPro" id="IPR023674">
    <property type="entry name" value="Ribosomal_uL1-like"/>
</dbReference>